<comment type="caution">
    <text evidence="2">The sequence shown here is derived from an EMBL/GenBank/DDBJ whole genome shotgun (WGS) entry which is preliminary data.</text>
</comment>
<dbReference type="AlphaFoldDB" id="A0AAW7JPV6"/>
<organism evidence="2 4">
    <name type="scientific">Leyella lascolaii</name>
    <dbReference type="NCBI Taxonomy" id="1776379"/>
    <lineage>
        <taxon>Bacteria</taxon>
        <taxon>Pseudomonadati</taxon>
        <taxon>Bacteroidota</taxon>
        <taxon>Bacteroidia</taxon>
        <taxon>Bacteroidales</taxon>
        <taxon>Prevotellaceae</taxon>
        <taxon>Leyella</taxon>
    </lineage>
</organism>
<evidence type="ECO:0000313" key="4">
    <source>
        <dbReference type="Proteomes" id="UP001168478"/>
    </source>
</evidence>
<dbReference type="EMBL" id="JAUEIF010000001">
    <property type="protein sequence ID" value="MDN0023941.1"/>
    <property type="molecule type" value="Genomic_DNA"/>
</dbReference>
<evidence type="ECO:0000313" key="3">
    <source>
        <dbReference type="Proteomes" id="UP001167831"/>
    </source>
</evidence>
<evidence type="ECO:0000313" key="2">
    <source>
        <dbReference type="EMBL" id="MDN0023941.1"/>
    </source>
</evidence>
<dbReference type="EMBL" id="JAUEIE010000001">
    <property type="protein sequence ID" value="MDN0021444.1"/>
    <property type="molecule type" value="Genomic_DNA"/>
</dbReference>
<dbReference type="RefSeq" id="WP_289824316.1">
    <property type="nucleotide sequence ID" value="NZ_JAUEIE010000001.1"/>
</dbReference>
<name>A0AAW7JPV6_9BACT</name>
<accession>A0AAW7JPV6</accession>
<sequence length="67" mass="7219">MPIALFRVAGKTVLVCDTGSSGVPKSPFGVAGKPLSRDGWRMAVWLKVLSGQEFYAYSVDNQCVDVL</sequence>
<reference evidence="2" key="1">
    <citation type="submission" date="2023-06" db="EMBL/GenBank/DDBJ databases">
        <authorList>
            <person name="Zeman M."/>
            <person name="Kubasova T."/>
            <person name="Jahodarova E."/>
            <person name="Nykrynova M."/>
            <person name="Rychlik I."/>
        </authorList>
    </citation>
    <scope>NUCLEOTIDE SEQUENCE</scope>
    <source>
        <strain evidence="2">ET15</strain>
        <strain evidence="1">ET37</strain>
    </source>
</reference>
<dbReference type="Proteomes" id="UP001167831">
    <property type="component" value="Unassembled WGS sequence"/>
</dbReference>
<gene>
    <name evidence="1" type="ORF">QVN81_00170</name>
    <name evidence="2" type="ORF">QVN84_00165</name>
</gene>
<dbReference type="Proteomes" id="UP001168478">
    <property type="component" value="Unassembled WGS sequence"/>
</dbReference>
<proteinExistence type="predicted"/>
<keyword evidence="3" id="KW-1185">Reference proteome</keyword>
<protein>
    <submittedName>
        <fullName evidence="2">Uncharacterized protein</fullName>
    </submittedName>
</protein>
<reference evidence="2" key="2">
    <citation type="submission" date="2023-08" db="EMBL/GenBank/DDBJ databases">
        <title>Identification and characterization of horizontal gene transfer across gut microbiota members of farm animals based on homology search.</title>
        <authorList>
            <person name="Schwarzerova J."/>
            <person name="Nykrynova M."/>
            <person name="Jureckova K."/>
            <person name="Cejkova D."/>
            <person name="Rychlik I."/>
        </authorList>
    </citation>
    <scope>NUCLEOTIDE SEQUENCE</scope>
    <source>
        <strain evidence="2">ET15</strain>
        <strain evidence="1">ET37</strain>
    </source>
</reference>
<evidence type="ECO:0000313" key="1">
    <source>
        <dbReference type="EMBL" id="MDN0021444.1"/>
    </source>
</evidence>